<proteinExistence type="predicted"/>
<protein>
    <submittedName>
        <fullName evidence="1">Class I SAM-dependent methyltransferase</fullName>
    </submittedName>
</protein>
<name>A0A9D2NHJ2_9FIRM</name>
<dbReference type="Gene3D" id="3.40.50.150">
    <property type="entry name" value="Vaccinia Virus protein VP39"/>
    <property type="match status" value="1"/>
</dbReference>
<dbReference type="EMBL" id="DWWS01000069">
    <property type="protein sequence ID" value="HJC25612.1"/>
    <property type="molecule type" value="Genomic_DNA"/>
</dbReference>
<dbReference type="GO" id="GO:0032259">
    <property type="term" value="P:methylation"/>
    <property type="evidence" value="ECO:0007669"/>
    <property type="project" value="UniProtKB-KW"/>
</dbReference>
<dbReference type="SUPFAM" id="SSF53335">
    <property type="entry name" value="S-adenosyl-L-methionine-dependent methyltransferases"/>
    <property type="match status" value="1"/>
</dbReference>
<dbReference type="AlphaFoldDB" id="A0A9D2NHJ2"/>
<organism evidence="1 2">
    <name type="scientific">Candidatus Eisenbergiella merdavium</name>
    <dbReference type="NCBI Taxonomy" id="2838551"/>
    <lineage>
        <taxon>Bacteria</taxon>
        <taxon>Bacillati</taxon>
        <taxon>Bacillota</taxon>
        <taxon>Clostridia</taxon>
        <taxon>Lachnospirales</taxon>
        <taxon>Lachnospiraceae</taxon>
        <taxon>Eisenbergiella</taxon>
    </lineage>
</organism>
<sequence length="371" mass="42531">MKYDVPLNLNTNNSLSILIKYISPSSKVLEFGCANGRMTRYLKHELNCEMYIVERESDAYEEAKEYADDGICGDIMDFLWADRWTDFDYIIFADVLEHLSDPSIVLKHCRNILKNTGRILISIPNIAHNDVVIRMIQDTFQYTDIGLLDDTHVHFFARESLLPMAHQAGFVMTGMNYVSLPTGGTEQFWNEDIPVCPELMNLLRERAFGEVYQFVFSLEKQEYAAEITMPSTGFPPMECKIYPDYGQGFSEQTVTVVQADRVAHGRYRYQKEFTAEGCLIRLRFDPVEQQGCILYKAEASSASQKAVAVYKDFVTLGDKVLLKGNDPEIVFVFKEPCEKTISIEVEFEVFSISLINFLFEELKARSISDKK</sequence>
<accession>A0A9D2NHJ2</accession>
<dbReference type="Pfam" id="PF13489">
    <property type="entry name" value="Methyltransf_23"/>
    <property type="match status" value="1"/>
</dbReference>
<comment type="caution">
    <text evidence="1">The sequence shown here is derived from an EMBL/GenBank/DDBJ whole genome shotgun (WGS) entry which is preliminary data.</text>
</comment>
<keyword evidence="1" id="KW-0489">Methyltransferase</keyword>
<reference evidence="1" key="2">
    <citation type="submission" date="2021-04" db="EMBL/GenBank/DDBJ databases">
        <authorList>
            <person name="Gilroy R."/>
        </authorList>
    </citation>
    <scope>NUCLEOTIDE SEQUENCE</scope>
    <source>
        <strain evidence="1">USAMLcec2-132</strain>
    </source>
</reference>
<gene>
    <name evidence="1" type="ORF">H9761_18275</name>
</gene>
<dbReference type="GO" id="GO:0008168">
    <property type="term" value="F:methyltransferase activity"/>
    <property type="evidence" value="ECO:0007669"/>
    <property type="project" value="UniProtKB-KW"/>
</dbReference>
<dbReference type="Proteomes" id="UP000823891">
    <property type="component" value="Unassembled WGS sequence"/>
</dbReference>
<reference evidence="1" key="1">
    <citation type="journal article" date="2021" name="PeerJ">
        <title>Extensive microbial diversity within the chicken gut microbiome revealed by metagenomics and culture.</title>
        <authorList>
            <person name="Gilroy R."/>
            <person name="Ravi A."/>
            <person name="Getino M."/>
            <person name="Pursley I."/>
            <person name="Horton D.L."/>
            <person name="Alikhan N.F."/>
            <person name="Baker D."/>
            <person name="Gharbi K."/>
            <person name="Hall N."/>
            <person name="Watson M."/>
            <person name="Adriaenssens E.M."/>
            <person name="Foster-Nyarko E."/>
            <person name="Jarju S."/>
            <person name="Secka A."/>
            <person name="Antonio M."/>
            <person name="Oren A."/>
            <person name="Chaudhuri R.R."/>
            <person name="La Ragione R."/>
            <person name="Hildebrand F."/>
            <person name="Pallen M.J."/>
        </authorList>
    </citation>
    <scope>NUCLEOTIDE SEQUENCE</scope>
    <source>
        <strain evidence="1">USAMLcec2-132</strain>
    </source>
</reference>
<evidence type="ECO:0000313" key="2">
    <source>
        <dbReference type="Proteomes" id="UP000823891"/>
    </source>
</evidence>
<dbReference type="CDD" id="cd02440">
    <property type="entry name" value="AdoMet_MTases"/>
    <property type="match status" value="1"/>
</dbReference>
<keyword evidence="1" id="KW-0808">Transferase</keyword>
<dbReference type="PANTHER" id="PTHR43861">
    <property type="entry name" value="TRANS-ACONITATE 2-METHYLTRANSFERASE-RELATED"/>
    <property type="match status" value="1"/>
</dbReference>
<dbReference type="InterPro" id="IPR029063">
    <property type="entry name" value="SAM-dependent_MTases_sf"/>
</dbReference>
<evidence type="ECO:0000313" key="1">
    <source>
        <dbReference type="EMBL" id="HJC25612.1"/>
    </source>
</evidence>